<comment type="caution">
    <text evidence="6">The sequence shown here is derived from an EMBL/GenBank/DDBJ whole genome shotgun (WGS) entry which is preliminary data.</text>
</comment>
<evidence type="ECO:0000256" key="5">
    <source>
        <dbReference type="ARBA" id="ARBA00023048"/>
    </source>
</evidence>
<dbReference type="GO" id="GO:0005576">
    <property type="term" value="C:extracellular region"/>
    <property type="evidence" value="ECO:0007669"/>
    <property type="project" value="InterPro"/>
</dbReference>
<evidence type="ECO:0000313" key="7">
    <source>
        <dbReference type="EMBL" id="NNU78712.1"/>
    </source>
</evidence>
<evidence type="ECO:0000256" key="1">
    <source>
        <dbReference type="ARBA" id="ARBA00009379"/>
    </source>
</evidence>
<evidence type="ECO:0000256" key="2">
    <source>
        <dbReference type="ARBA" id="ARBA00022529"/>
    </source>
</evidence>
<organism evidence="6 10">
    <name type="scientific">Clostridium estertheticum</name>
    <dbReference type="NCBI Taxonomy" id="238834"/>
    <lineage>
        <taxon>Bacteria</taxon>
        <taxon>Bacillati</taxon>
        <taxon>Bacillota</taxon>
        <taxon>Clostridia</taxon>
        <taxon>Eubacteriales</taxon>
        <taxon>Clostridiaceae</taxon>
        <taxon>Clostridium</taxon>
    </lineage>
</organism>
<name>A0A7Y3T0Q2_9CLOT</name>
<keyword evidence="3" id="KW-0425">Lantibiotic</keyword>
<keyword evidence="4" id="KW-0044">Antibiotic</keyword>
<evidence type="ECO:0000313" key="10">
    <source>
        <dbReference type="Proteomes" id="UP000531659"/>
    </source>
</evidence>
<comment type="similarity">
    <text evidence="1">Belongs to the type A lantibiotic family.</text>
</comment>
<gene>
    <name evidence="6" type="ORF">HLQ16_21825</name>
    <name evidence="7" type="ORF">HLQ16_22765</name>
    <name evidence="8" type="ORF">HLQ16_22775</name>
    <name evidence="9" type="ORF">HLQ16_22780</name>
</gene>
<dbReference type="NCBIfam" id="TIGR03731">
    <property type="entry name" value="lantibio_gallid"/>
    <property type="match status" value="1"/>
</dbReference>
<dbReference type="NCBIfam" id="NF038155">
    <property type="entry name" value="lanthi_I_FDLD"/>
    <property type="match status" value="1"/>
</dbReference>
<evidence type="ECO:0000256" key="4">
    <source>
        <dbReference type="ARBA" id="ARBA00023022"/>
    </source>
</evidence>
<dbReference type="AlphaFoldDB" id="A0A7Y3T0Q2"/>
<protein>
    <submittedName>
        <fullName evidence="6">Gallidermin/nisin family lantibiotic</fullName>
    </submittedName>
</protein>
<dbReference type="Pfam" id="PF02052">
    <property type="entry name" value="Gallidermin"/>
    <property type="match status" value="1"/>
</dbReference>
<dbReference type="InterPro" id="IPR006079">
    <property type="entry name" value="Lantibiotic_typ-A_Bacillales"/>
</dbReference>
<keyword evidence="2" id="KW-0929">Antimicrobial</keyword>
<dbReference type="EMBL" id="JABEYB010000032">
    <property type="protein sequence ID" value="NNU78712.1"/>
    <property type="molecule type" value="Genomic_DNA"/>
</dbReference>
<reference evidence="6 10" key="1">
    <citation type="submission" date="2020-05" db="EMBL/GenBank/DDBJ databases">
        <title>Complete genome of Clostridium estertheticum subspecies estertheticum, isolated from Vacuum packed lamb meat from New Zealand imported to Switzerland.</title>
        <authorList>
            <person name="Wambui J."/>
            <person name="Stevens M.J.A."/>
            <person name="Stephan R."/>
        </authorList>
    </citation>
    <scope>NUCLEOTIDE SEQUENCE [LARGE SCALE GENOMIC DNA]</scope>
    <source>
        <strain evidence="6 10">CEST001</strain>
    </source>
</reference>
<accession>A0A7Y3T0Q2</accession>
<dbReference type="GO" id="GO:0005102">
    <property type="term" value="F:signaling receptor binding"/>
    <property type="evidence" value="ECO:0007669"/>
    <property type="project" value="UniProtKB-KW"/>
</dbReference>
<keyword evidence="5" id="KW-0078">Bacteriocin</keyword>
<dbReference type="Proteomes" id="UP000531659">
    <property type="component" value="Unassembled WGS sequence"/>
</dbReference>
<evidence type="ECO:0000313" key="8">
    <source>
        <dbReference type="EMBL" id="NNU78714.1"/>
    </source>
</evidence>
<dbReference type="GO" id="GO:0031640">
    <property type="term" value="P:killing of cells of another organism"/>
    <property type="evidence" value="ECO:0007669"/>
    <property type="project" value="UniProtKB-KW"/>
</dbReference>
<evidence type="ECO:0000313" key="6">
    <source>
        <dbReference type="EMBL" id="NNU78543.1"/>
    </source>
</evidence>
<dbReference type="EMBL" id="JABEYB010000025">
    <property type="protein sequence ID" value="NNU78543.1"/>
    <property type="molecule type" value="Genomic_DNA"/>
</dbReference>
<evidence type="ECO:0000256" key="3">
    <source>
        <dbReference type="ARBA" id="ARBA00022789"/>
    </source>
</evidence>
<dbReference type="EMBL" id="JABEYB010000032">
    <property type="protein sequence ID" value="NNU78715.1"/>
    <property type="molecule type" value="Genomic_DNA"/>
</dbReference>
<dbReference type="RefSeq" id="WP_171299090.1">
    <property type="nucleotide sequence ID" value="NZ_CP077617.1"/>
</dbReference>
<dbReference type="GeneID" id="83594869"/>
<dbReference type="EMBL" id="JABEYB010000032">
    <property type="protein sequence ID" value="NNU78714.1"/>
    <property type="molecule type" value="Genomic_DNA"/>
</dbReference>
<evidence type="ECO:0000313" key="9">
    <source>
        <dbReference type="EMBL" id="NNU78715.1"/>
    </source>
</evidence>
<proteinExistence type="inferred from homology"/>
<dbReference type="GO" id="GO:0042742">
    <property type="term" value="P:defense response to bacterium"/>
    <property type="evidence" value="ECO:0007669"/>
    <property type="project" value="UniProtKB-KW"/>
</dbReference>
<sequence length="44" mass="4925">MAKFDDFDLDIKVSKTSEKDKEHITSWSLCTAGCITGRIMGCNK</sequence>